<dbReference type="Pfam" id="PF00118">
    <property type="entry name" value="Cpn60_TCP1"/>
    <property type="match status" value="1"/>
</dbReference>
<dbReference type="Gene3D" id="3.30.260.10">
    <property type="entry name" value="TCP-1-like chaperonin intermediate domain"/>
    <property type="match status" value="1"/>
</dbReference>
<dbReference type="SUPFAM" id="SSF52029">
    <property type="entry name" value="GroEL apical domain-like"/>
    <property type="match status" value="1"/>
</dbReference>
<dbReference type="InterPro" id="IPR002423">
    <property type="entry name" value="Cpn60/GroEL/TCP-1"/>
</dbReference>
<sequence>MSSVRLDEERVRGIYCHSVQDLAYISMLKEYRKLLFSAYGPRGSSILISNAVGRETLAASSSEIIKELSFAHPSVKYINALISAQNAACGLNGLYTGMLCVRLLEESLICEQDIPHRVVSDVSEWIISELLELLTQSPDEVTMDLDVGDMQQVTSFVQTILGAKNCLGLNKVALDDLSLNIVKAFLKSIPNEYSSGGFGHVTVSTQERSSSINSKVFDGVLYREPDISPRKIEKLKGVGNINIVLFTVPILYVEGETISVCWRASETKEKCFINKVLLCLLSCMKRRNIHILANQKPVHPVIKFELEREGFLVLERMGTKLSEAVTKLSGCQAISNLANLTLEMNTAVLGKLNTVEHINYSGKSYILLDHAEGSVSTLLLPVTSPSTLTTLKETTESCLAALRMVVVDGKVVAGGGCLEAWAATQVSQLINTNMQHLTDLTDASPYHILKV</sequence>
<dbReference type="GO" id="GO:0005634">
    <property type="term" value="C:nucleus"/>
    <property type="evidence" value="ECO:0007669"/>
    <property type="project" value="TreeGrafter"/>
</dbReference>
<organism evidence="1 2">
    <name type="scientific">Cherax quadricarinatus</name>
    <name type="common">Australian red claw crayfish</name>
    <dbReference type="NCBI Taxonomy" id="27406"/>
    <lineage>
        <taxon>Eukaryota</taxon>
        <taxon>Metazoa</taxon>
        <taxon>Ecdysozoa</taxon>
        <taxon>Arthropoda</taxon>
        <taxon>Crustacea</taxon>
        <taxon>Multicrustacea</taxon>
        <taxon>Malacostraca</taxon>
        <taxon>Eumalacostraca</taxon>
        <taxon>Eucarida</taxon>
        <taxon>Decapoda</taxon>
        <taxon>Pleocyemata</taxon>
        <taxon>Astacidea</taxon>
        <taxon>Parastacoidea</taxon>
        <taxon>Parastacidae</taxon>
        <taxon>Cherax</taxon>
    </lineage>
</organism>
<dbReference type="GO" id="GO:0032502">
    <property type="term" value="P:developmental process"/>
    <property type="evidence" value="ECO:0007669"/>
    <property type="project" value="TreeGrafter"/>
</dbReference>
<dbReference type="GO" id="GO:0051082">
    <property type="term" value="F:unfolded protein binding"/>
    <property type="evidence" value="ECO:0007669"/>
    <property type="project" value="InterPro"/>
</dbReference>
<name>A0AAW0Y240_CHEQU</name>
<reference evidence="1 2" key="1">
    <citation type="journal article" date="2024" name="BMC Genomics">
        <title>Genome assembly of redclaw crayfish (Cherax quadricarinatus) provides insights into its immune adaptation and hypoxia tolerance.</title>
        <authorList>
            <person name="Liu Z."/>
            <person name="Zheng J."/>
            <person name="Li H."/>
            <person name="Fang K."/>
            <person name="Wang S."/>
            <person name="He J."/>
            <person name="Zhou D."/>
            <person name="Weng S."/>
            <person name="Chi M."/>
            <person name="Gu Z."/>
            <person name="He J."/>
            <person name="Li F."/>
            <person name="Wang M."/>
        </authorList>
    </citation>
    <scope>NUCLEOTIDE SEQUENCE [LARGE SCALE GENOMIC DNA]</scope>
    <source>
        <strain evidence="1">ZL_2023a</strain>
    </source>
</reference>
<evidence type="ECO:0000313" key="1">
    <source>
        <dbReference type="EMBL" id="KAK8745960.1"/>
    </source>
</evidence>
<dbReference type="GO" id="GO:0051131">
    <property type="term" value="P:chaperone-mediated protein complex assembly"/>
    <property type="evidence" value="ECO:0007669"/>
    <property type="project" value="TreeGrafter"/>
</dbReference>
<dbReference type="PANTHER" id="PTHR46787">
    <property type="entry name" value="SYNDROMES PUTATIVE CHAPERONIN-RELATED"/>
    <property type="match status" value="1"/>
</dbReference>
<comment type="caution">
    <text evidence="1">The sequence shown here is derived from an EMBL/GenBank/DDBJ whole genome shotgun (WGS) entry which is preliminary data.</text>
</comment>
<dbReference type="Gene3D" id="1.10.560.10">
    <property type="entry name" value="GroEL-like equatorial domain"/>
    <property type="match status" value="1"/>
</dbReference>
<reference evidence="1" key="2">
    <citation type="submission" date="2024-01" db="EMBL/GenBank/DDBJ databases">
        <authorList>
            <person name="He J."/>
            <person name="Wang M."/>
            <person name="Zheng J."/>
            <person name="Liu Z."/>
        </authorList>
    </citation>
    <scope>NUCLEOTIDE SEQUENCE</scope>
    <source>
        <strain evidence="1">ZL_2023a</strain>
        <tissue evidence="1">Muscle</tissue>
    </source>
</reference>
<feature type="non-terminal residue" evidence="1">
    <location>
        <position position="451"/>
    </location>
</feature>
<dbReference type="SUPFAM" id="SSF48592">
    <property type="entry name" value="GroEL equatorial domain-like"/>
    <property type="match status" value="1"/>
</dbReference>
<evidence type="ECO:0000313" key="2">
    <source>
        <dbReference type="Proteomes" id="UP001445076"/>
    </source>
</evidence>
<gene>
    <name evidence="1" type="ORF">OTU49_017202</name>
</gene>
<dbReference type="GO" id="GO:0005737">
    <property type="term" value="C:cytoplasm"/>
    <property type="evidence" value="ECO:0007669"/>
    <property type="project" value="TreeGrafter"/>
</dbReference>
<dbReference type="InterPro" id="IPR027410">
    <property type="entry name" value="TCP-1-like_intermed_sf"/>
</dbReference>
<proteinExistence type="predicted"/>
<dbReference type="EMBL" id="JARKIK010000018">
    <property type="protein sequence ID" value="KAK8745961.1"/>
    <property type="molecule type" value="Genomic_DNA"/>
</dbReference>
<dbReference type="Proteomes" id="UP001445076">
    <property type="component" value="Unassembled WGS sequence"/>
</dbReference>
<dbReference type="GO" id="GO:1902636">
    <property type="term" value="C:kinociliary basal body"/>
    <property type="evidence" value="ECO:0007669"/>
    <property type="project" value="TreeGrafter"/>
</dbReference>
<dbReference type="AlphaFoldDB" id="A0AAW0Y240"/>
<accession>A0AAW0Y240</accession>
<protein>
    <submittedName>
        <fullName evidence="1">Uncharacterized protein</fullName>
    </submittedName>
</protein>
<dbReference type="InterPro" id="IPR027409">
    <property type="entry name" value="GroEL-like_apical_dom_sf"/>
</dbReference>
<keyword evidence="2" id="KW-1185">Reference proteome</keyword>
<dbReference type="GO" id="GO:0060271">
    <property type="term" value="P:cilium assembly"/>
    <property type="evidence" value="ECO:0007669"/>
    <property type="project" value="InterPro"/>
</dbReference>
<dbReference type="GO" id="GO:0006457">
    <property type="term" value="P:protein folding"/>
    <property type="evidence" value="ECO:0007669"/>
    <property type="project" value="InterPro"/>
</dbReference>
<dbReference type="EMBL" id="JARKIK010000018">
    <property type="protein sequence ID" value="KAK8745960.1"/>
    <property type="molecule type" value="Genomic_DNA"/>
</dbReference>
<dbReference type="GO" id="GO:0005524">
    <property type="term" value="F:ATP binding"/>
    <property type="evidence" value="ECO:0007669"/>
    <property type="project" value="InterPro"/>
</dbReference>
<dbReference type="InterPro" id="IPR027413">
    <property type="entry name" value="GROEL-like_equatorial_sf"/>
</dbReference>
<dbReference type="PANTHER" id="PTHR46787:SF1">
    <property type="entry name" value="MOLECULAR CHAPERONE MKKS"/>
    <property type="match status" value="1"/>
</dbReference>
<dbReference type="Gene3D" id="3.50.7.10">
    <property type="entry name" value="GroEL"/>
    <property type="match status" value="1"/>
</dbReference>
<dbReference type="InterPro" id="IPR028790">
    <property type="entry name" value="MKKS"/>
</dbReference>